<accession>A0A8X6J325</accession>
<comment type="caution">
    <text evidence="2">The sequence shown here is derived from an EMBL/GenBank/DDBJ whole genome shotgun (WGS) entry which is preliminary data.</text>
</comment>
<organism evidence="2 3">
    <name type="scientific">Nephila pilipes</name>
    <name type="common">Giant wood spider</name>
    <name type="synonym">Nephila maculata</name>
    <dbReference type="NCBI Taxonomy" id="299642"/>
    <lineage>
        <taxon>Eukaryota</taxon>
        <taxon>Metazoa</taxon>
        <taxon>Ecdysozoa</taxon>
        <taxon>Arthropoda</taxon>
        <taxon>Chelicerata</taxon>
        <taxon>Arachnida</taxon>
        <taxon>Araneae</taxon>
        <taxon>Araneomorphae</taxon>
        <taxon>Entelegynae</taxon>
        <taxon>Araneoidea</taxon>
        <taxon>Nephilidae</taxon>
        <taxon>Nephila</taxon>
    </lineage>
</organism>
<evidence type="ECO:0000256" key="1">
    <source>
        <dbReference type="SAM" id="SignalP"/>
    </source>
</evidence>
<dbReference type="Proteomes" id="UP000887013">
    <property type="component" value="Unassembled WGS sequence"/>
</dbReference>
<gene>
    <name evidence="2" type="ORF">NPIL_235311</name>
</gene>
<sequence>MNKLGFAIILILVLNLTIYLAEANAFLKTLHMTGSSGELERADSNGKCRNEGESCDSARKCCPGFACNVLILGLGFAGSIRCGRGRSSP</sequence>
<dbReference type="OrthoDB" id="6406866at2759"/>
<evidence type="ECO:0000313" key="2">
    <source>
        <dbReference type="EMBL" id="GFS29919.1"/>
    </source>
</evidence>
<feature type="chain" id="PRO_5036444131" evidence="1">
    <location>
        <begin position="24"/>
        <end position="89"/>
    </location>
</feature>
<keyword evidence="3" id="KW-1185">Reference proteome</keyword>
<proteinExistence type="predicted"/>
<feature type="signal peptide" evidence="1">
    <location>
        <begin position="1"/>
        <end position="23"/>
    </location>
</feature>
<evidence type="ECO:0000313" key="3">
    <source>
        <dbReference type="Proteomes" id="UP000887013"/>
    </source>
</evidence>
<protein>
    <submittedName>
        <fullName evidence="2">Uncharacterized protein</fullName>
    </submittedName>
</protein>
<dbReference type="EMBL" id="BMAW01087456">
    <property type="protein sequence ID" value="GFS29919.1"/>
    <property type="molecule type" value="Genomic_DNA"/>
</dbReference>
<reference evidence="2" key="1">
    <citation type="submission" date="2020-08" db="EMBL/GenBank/DDBJ databases">
        <title>Multicomponent nature underlies the extraordinary mechanical properties of spider dragline silk.</title>
        <authorList>
            <person name="Kono N."/>
            <person name="Nakamura H."/>
            <person name="Mori M."/>
            <person name="Yoshida Y."/>
            <person name="Ohtoshi R."/>
            <person name="Malay A.D."/>
            <person name="Moran D.A.P."/>
            <person name="Tomita M."/>
            <person name="Numata K."/>
            <person name="Arakawa K."/>
        </authorList>
    </citation>
    <scope>NUCLEOTIDE SEQUENCE</scope>
</reference>
<name>A0A8X6J325_NEPPI</name>
<keyword evidence="1" id="KW-0732">Signal</keyword>
<dbReference type="AlphaFoldDB" id="A0A8X6J325"/>